<keyword evidence="2" id="KW-0472">Membrane</keyword>
<feature type="transmembrane region" description="Helical" evidence="2">
    <location>
        <begin position="336"/>
        <end position="354"/>
    </location>
</feature>
<gene>
    <name evidence="5" type="primary">Aste57867_24126</name>
    <name evidence="4" type="ORF">As57867_024052</name>
    <name evidence="5" type="ORF">ASTE57867_24126</name>
</gene>
<evidence type="ECO:0000313" key="4">
    <source>
        <dbReference type="EMBL" id="KAF0683851.1"/>
    </source>
</evidence>
<proteinExistence type="predicted"/>
<dbReference type="OrthoDB" id="426718at2759"/>
<feature type="domain" description="Fungal lipase-type" evidence="3">
    <location>
        <begin position="566"/>
        <end position="713"/>
    </location>
</feature>
<dbReference type="GO" id="GO:0006629">
    <property type="term" value="P:lipid metabolic process"/>
    <property type="evidence" value="ECO:0007669"/>
    <property type="project" value="InterPro"/>
</dbReference>
<dbReference type="InterPro" id="IPR029058">
    <property type="entry name" value="AB_hydrolase_fold"/>
</dbReference>
<feature type="transmembrane region" description="Helical" evidence="2">
    <location>
        <begin position="265"/>
        <end position="284"/>
    </location>
</feature>
<dbReference type="Pfam" id="PF01764">
    <property type="entry name" value="Lipase_3"/>
    <property type="match status" value="1"/>
</dbReference>
<sequence length="869" mass="96542">MATIGIDAVPQPRLTLPKIFKAADKPVKPPRPPHHHRVIHPKSEWKKELLLPPAPPIIQLEVMRKNQVVRLLVVYYTLAFGFLFIVALDTSAATYESAPFSCTGRECDDFFYEIYISPFSASMALTVESSVPIPPDAAMLAATTFSVQDDFSQFIELDGWTSMSPTNVVSAKYSVDYGLLFGIAVDMYSILVVRVEVDGMSFGAIDDTTTLTFKWAQKFKAPYMSVYCSSIITLLDLVCMGYFVHRTRQYRTATKTQHHLPQWRWIQIILVSLLLQVQLPFTVGQFLSTAQGQVLSDDFLHASFWLYVIGQNVSRVIVLCFADGMGAVESPGVRFYAPKLCFVGALVVIQGINYECSFPKQINKNLIVAITSFEFYVQAVMVLYCWWRQGRRIRSFPYKGAKFQYVTYGVMSFLVVPEAFEATVSLLQRVGGGKPSAKGQTLIWLSSVVRVQAFAWMVLKCYLPLKPAQLAALSTIPNALPYLLHHDDTMPHKFSLHTALVMLNATATSYFHATDDHKSPSSCGRLGHDILHPHEHGYTLLESFHDAATDTNALLLYEEAKHRYILSFRGTGSFKNGLTDLKSRQVHFPCARDFRAESVDLKHRYLRSAVYVHLGFLKAYQALQARVGAAVAKLPRVPGRNLQLVCTGHSLGGALATLCALDLALTQDHITVSMYNFGSPRVGNHAFRLLFNSKVVAYRVVNDGDVITQMPKRDYTGVSSEGVGIYKHVGTEVTLLAPGSTSGESSMRGILVGPTVVDRVFVLTVRTKLTSHGMESYRQSFRSLIHHEPEFENVRPTLVEVIKEAVDDVVKAATGQQGNDDDDNMDAIDDDLLGASSSDDDDEDGTDMVEVLVQATTDMGLPMAFASER</sequence>
<feature type="transmembrane region" description="Helical" evidence="2">
    <location>
        <begin position="366"/>
        <end position="387"/>
    </location>
</feature>
<keyword evidence="2" id="KW-0812">Transmembrane</keyword>
<feature type="region of interest" description="Disordered" evidence="1">
    <location>
        <begin position="814"/>
        <end position="847"/>
    </location>
</feature>
<dbReference type="AlphaFoldDB" id="A0A485LR68"/>
<accession>A0A485LR68</accession>
<dbReference type="CDD" id="cd00519">
    <property type="entry name" value="Lipase_3"/>
    <property type="match status" value="1"/>
</dbReference>
<dbReference type="InterPro" id="IPR002921">
    <property type="entry name" value="Fungal_lipase-type"/>
</dbReference>
<organism evidence="5 6">
    <name type="scientific">Aphanomyces stellatus</name>
    <dbReference type="NCBI Taxonomy" id="120398"/>
    <lineage>
        <taxon>Eukaryota</taxon>
        <taxon>Sar</taxon>
        <taxon>Stramenopiles</taxon>
        <taxon>Oomycota</taxon>
        <taxon>Saprolegniomycetes</taxon>
        <taxon>Saprolegniales</taxon>
        <taxon>Verrucalvaceae</taxon>
        <taxon>Aphanomyces</taxon>
    </lineage>
</organism>
<reference evidence="5 6" key="1">
    <citation type="submission" date="2019-03" db="EMBL/GenBank/DDBJ databases">
        <authorList>
            <person name="Gaulin E."/>
            <person name="Dumas B."/>
        </authorList>
    </citation>
    <scope>NUCLEOTIDE SEQUENCE [LARGE SCALE GENOMIC DNA]</scope>
    <source>
        <strain evidence="5">CBS 568.67</strain>
    </source>
</reference>
<evidence type="ECO:0000313" key="6">
    <source>
        <dbReference type="Proteomes" id="UP000332933"/>
    </source>
</evidence>
<evidence type="ECO:0000313" key="5">
    <source>
        <dbReference type="EMBL" id="VFU00768.1"/>
    </source>
</evidence>
<feature type="compositionally biased region" description="Acidic residues" evidence="1">
    <location>
        <begin position="819"/>
        <end position="847"/>
    </location>
</feature>
<name>A0A485LR68_9STRA</name>
<dbReference type="EMBL" id="CAADRA010007381">
    <property type="protein sequence ID" value="VFU00768.1"/>
    <property type="molecule type" value="Genomic_DNA"/>
</dbReference>
<dbReference type="SUPFAM" id="SSF53474">
    <property type="entry name" value="alpha/beta-Hydrolases"/>
    <property type="match status" value="1"/>
</dbReference>
<feature type="transmembrane region" description="Helical" evidence="2">
    <location>
        <begin position="224"/>
        <end position="244"/>
    </location>
</feature>
<feature type="transmembrane region" description="Helical" evidence="2">
    <location>
        <begin position="68"/>
        <end position="88"/>
    </location>
</feature>
<keyword evidence="6" id="KW-1185">Reference proteome</keyword>
<protein>
    <submittedName>
        <fullName evidence="5">Aste57867_24126 protein</fullName>
    </submittedName>
</protein>
<dbReference type="PANTHER" id="PTHR45856:SF24">
    <property type="entry name" value="FUNGAL LIPASE-LIKE DOMAIN-CONTAINING PROTEIN"/>
    <property type="match status" value="1"/>
</dbReference>
<keyword evidence="2" id="KW-1133">Transmembrane helix</keyword>
<dbReference type="Proteomes" id="UP000332933">
    <property type="component" value="Unassembled WGS sequence"/>
</dbReference>
<evidence type="ECO:0000259" key="3">
    <source>
        <dbReference type="Pfam" id="PF01764"/>
    </source>
</evidence>
<dbReference type="Gene3D" id="3.40.50.1820">
    <property type="entry name" value="alpha/beta hydrolase"/>
    <property type="match status" value="1"/>
</dbReference>
<dbReference type="PANTHER" id="PTHR45856">
    <property type="entry name" value="ALPHA/BETA-HYDROLASES SUPERFAMILY PROTEIN"/>
    <property type="match status" value="1"/>
</dbReference>
<evidence type="ECO:0000256" key="2">
    <source>
        <dbReference type="SAM" id="Phobius"/>
    </source>
</evidence>
<dbReference type="EMBL" id="VJMH01007355">
    <property type="protein sequence ID" value="KAF0683851.1"/>
    <property type="molecule type" value="Genomic_DNA"/>
</dbReference>
<evidence type="ECO:0000256" key="1">
    <source>
        <dbReference type="SAM" id="MobiDB-lite"/>
    </source>
</evidence>
<dbReference type="InterPro" id="IPR051218">
    <property type="entry name" value="Sec_MonoDiacylglyc_Lipase"/>
</dbReference>
<reference evidence="4" key="2">
    <citation type="submission" date="2019-06" db="EMBL/GenBank/DDBJ databases">
        <title>Genomics analysis of Aphanomyces spp. identifies a new class of oomycete effector associated with host adaptation.</title>
        <authorList>
            <person name="Gaulin E."/>
        </authorList>
    </citation>
    <scope>NUCLEOTIDE SEQUENCE</scope>
    <source>
        <strain evidence="4">CBS 578.67</strain>
    </source>
</reference>